<organism evidence="9 10">
    <name type="scientific">Lacticaseibacillus saniviri JCM 17471 = DSM 24301</name>
    <dbReference type="NCBI Taxonomy" id="1293598"/>
    <lineage>
        <taxon>Bacteria</taxon>
        <taxon>Bacillati</taxon>
        <taxon>Bacillota</taxon>
        <taxon>Bacilli</taxon>
        <taxon>Lactobacillales</taxon>
        <taxon>Lactobacillaceae</taxon>
        <taxon>Lacticaseibacillus</taxon>
    </lineage>
</organism>
<keyword evidence="3 8" id="KW-0812">Transmembrane</keyword>
<dbReference type="STRING" id="1293598.IV56_GL001831"/>
<evidence type="ECO:0000256" key="1">
    <source>
        <dbReference type="ARBA" id="ARBA00004370"/>
    </source>
</evidence>
<dbReference type="InterPro" id="IPR038379">
    <property type="entry name" value="SecE_sf"/>
</dbReference>
<keyword evidence="4 8" id="KW-0653">Protein transport</keyword>
<dbReference type="NCBIfam" id="TIGR00964">
    <property type="entry name" value="secE_bact"/>
    <property type="match status" value="1"/>
</dbReference>
<feature type="transmembrane region" description="Helical" evidence="8">
    <location>
        <begin position="27"/>
        <end position="51"/>
    </location>
</feature>
<reference evidence="9 10" key="1">
    <citation type="journal article" date="2015" name="Genome Announc.">
        <title>Expanding the biotechnology potential of lactobacilli through comparative genomics of 213 strains and associated genera.</title>
        <authorList>
            <person name="Sun Z."/>
            <person name="Harris H.M."/>
            <person name="McCann A."/>
            <person name="Guo C."/>
            <person name="Argimon S."/>
            <person name="Zhang W."/>
            <person name="Yang X."/>
            <person name="Jeffery I.B."/>
            <person name="Cooney J.C."/>
            <person name="Kagawa T.F."/>
            <person name="Liu W."/>
            <person name="Song Y."/>
            <person name="Salvetti E."/>
            <person name="Wrobel A."/>
            <person name="Rasinkangas P."/>
            <person name="Parkhill J."/>
            <person name="Rea M.C."/>
            <person name="O'Sullivan O."/>
            <person name="Ritari J."/>
            <person name="Douillard F.P."/>
            <person name="Paul Ross R."/>
            <person name="Yang R."/>
            <person name="Briner A.E."/>
            <person name="Felis G.E."/>
            <person name="de Vos W.M."/>
            <person name="Barrangou R."/>
            <person name="Klaenhammer T.R."/>
            <person name="Caufield P.W."/>
            <person name="Cui Y."/>
            <person name="Zhang H."/>
            <person name="O'Toole P.W."/>
        </authorList>
    </citation>
    <scope>NUCLEOTIDE SEQUENCE [LARGE SCALE GENOMIC DNA]</scope>
    <source>
        <strain evidence="9 10">DSM 24301</strain>
    </source>
</reference>
<keyword evidence="8" id="KW-1003">Cell membrane</keyword>
<comment type="caution">
    <text evidence="9">The sequence shown here is derived from an EMBL/GenBank/DDBJ whole genome shotgun (WGS) entry which is preliminary data.</text>
</comment>
<keyword evidence="5 8" id="KW-1133">Transmembrane helix</keyword>
<gene>
    <name evidence="8" type="primary">secE</name>
    <name evidence="9" type="ORF">IV56_GL001831</name>
</gene>
<evidence type="ECO:0000256" key="6">
    <source>
        <dbReference type="ARBA" id="ARBA00023010"/>
    </source>
</evidence>
<evidence type="ECO:0000313" key="10">
    <source>
        <dbReference type="Proteomes" id="UP000050969"/>
    </source>
</evidence>
<dbReference type="PATRIC" id="fig|1293598.4.peg.1906"/>
<evidence type="ECO:0000256" key="7">
    <source>
        <dbReference type="ARBA" id="ARBA00023136"/>
    </source>
</evidence>
<keyword evidence="2 8" id="KW-0813">Transport</keyword>
<dbReference type="InterPro" id="IPR005807">
    <property type="entry name" value="SecE_bac"/>
</dbReference>
<keyword evidence="7 8" id="KW-0472">Membrane</keyword>
<dbReference type="GO" id="GO:0043952">
    <property type="term" value="P:protein transport by the Sec complex"/>
    <property type="evidence" value="ECO:0007669"/>
    <property type="project" value="UniProtKB-UniRule"/>
</dbReference>
<sequence length="56" mass="6560">MKFIKSVFAEMKLVTWPTAKETRRDTFTVVATSILFAIYFAVVDWALLLVLNRFIF</sequence>
<dbReference type="GO" id="GO:0006605">
    <property type="term" value="P:protein targeting"/>
    <property type="evidence" value="ECO:0007669"/>
    <property type="project" value="UniProtKB-UniRule"/>
</dbReference>
<evidence type="ECO:0000256" key="4">
    <source>
        <dbReference type="ARBA" id="ARBA00022927"/>
    </source>
</evidence>
<dbReference type="Pfam" id="PF00584">
    <property type="entry name" value="SecE"/>
    <property type="match status" value="1"/>
</dbReference>
<dbReference type="HAMAP" id="MF_00422">
    <property type="entry name" value="SecE"/>
    <property type="match status" value="1"/>
</dbReference>
<comment type="subunit">
    <text evidence="8">Component of the Sec protein translocase complex. Heterotrimer consisting of SecY, SecE and SecG subunits. The heterotrimers can form oligomers, although 1 heterotrimer is thought to be able to translocate proteins. Interacts with the ribosome. Interacts with SecDF, and other proteins may be involved. Interacts with SecA.</text>
</comment>
<comment type="similarity">
    <text evidence="8">Belongs to the SecE/SEC61-gamma family.</text>
</comment>
<dbReference type="GO" id="GO:0008320">
    <property type="term" value="F:protein transmembrane transporter activity"/>
    <property type="evidence" value="ECO:0007669"/>
    <property type="project" value="UniProtKB-UniRule"/>
</dbReference>
<dbReference type="Gene3D" id="1.20.5.1030">
    <property type="entry name" value="Preprotein translocase secy subunit"/>
    <property type="match status" value="1"/>
</dbReference>
<dbReference type="RefSeq" id="WP_054777464.1">
    <property type="nucleotide sequence ID" value="NZ_BBBX01000014.1"/>
</dbReference>
<dbReference type="AlphaFoldDB" id="A0A0R2N2R6"/>
<dbReference type="GO" id="GO:0005886">
    <property type="term" value="C:plasma membrane"/>
    <property type="evidence" value="ECO:0007669"/>
    <property type="project" value="UniProtKB-SubCell"/>
</dbReference>
<dbReference type="InterPro" id="IPR001901">
    <property type="entry name" value="Translocase_SecE/Sec61-g"/>
</dbReference>
<evidence type="ECO:0000256" key="8">
    <source>
        <dbReference type="HAMAP-Rule" id="MF_00422"/>
    </source>
</evidence>
<dbReference type="GO" id="GO:0065002">
    <property type="term" value="P:intracellular protein transmembrane transport"/>
    <property type="evidence" value="ECO:0007669"/>
    <property type="project" value="UniProtKB-UniRule"/>
</dbReference>
<evidence type="ECO:0000256" key="3">
    <source>
        <dbReference type="ARBA" id="ARBA00022692"/>
    </source>
</evidence>
<dbReference type="GO" id="GO:0009306">
    <property type="term" value="P:protein secretion"/>
    <property type="evidence" value="ECO:0007669"/>
    <property type="project" value="UniProtKB-UniRule"/>
</dbReference>
<dbReference type="EMBL" id="JQCE01000006">
    <property type="protein sequence ID" value="KRO18035.1"/>
    <property type="molecule type" value="Genomic_DNA"/>
</dbReference>
<comment type="function">
    <text evidence="8">Essential subunit of the Sec protein translocation channel SecYEG. Clamps together the 2 halves of SecY. May contact the channel plug during translocation.</text>
</comment>
<dbReference type="OrthoDB" id="9813233at2"/>
<evidence type="ECO:0000313" key="9">
    <source>
        <dbReference type="EMBL" id="KRO18035.1"/>
    </source>
</evidence>
<evidence type="ECO:0000256" key="5">
    <source>
        <dbReference type="ARBA" id="ARBA00022989"/>
    </source>
</evidence>
<keyword evidence="10" id="KW-1185">Reference proteome</keyword>
<dbReference type="Proteomes" id="UP000050969">
    <property type="component" value="Unassembled WGS sequence"/>
</dbReference>
<protein>
    <recommendedName>
        <fullName evidence="8">Protein translocase subunit SecE</fullName>
    </recommendedName>
</protein>
<evidence type="ECO:0000256" key="2">
    <source>
        <dbReference type="ARBA" id="ARBA00022448"/>
    </source>
</evidence>
<name>A0A0R2N2R6_9LACO</name>
<proteinExistence type="inferred from homology"/>
<accession>A0A0R2N2R6</accession>
<comment type="subcellular location">
    <subcellularLocation>
        <location evidence="8">Cell membrane</location>
        <topology evidence="8">Single-pass membrane protein</topology>
    </subcellularLocation>
    <subcellularLocation>
        <location evidence="1">Membrane</location>
    </subcellularLocation>
</comment>
<keyword evidence="6 8" id="KW-0811">Translocation</keyword>